<dbReference type="AlphaFoldDB" id="A0AAV5NJX0"/>
<name>A0AAV5NJX0_9PROT</name>
<reference evidence="2" key="1">
    <citation type="journal article" date="2019" name="Int. J. Syst. Evol. Microbiol.">
        <title>The Global Catalogue of Microorganisms (GCM) 10K type strain sequencing project: providing services to taxonomists for standard genome sequencing and annotation.</title>
        <authorList>
            <consortium name="The Broad Institute Genomics Platform"/>
            <consortium name="The Broad Institute Genome Sequencing Center for Infectious Disease"/>
            <person name="Wu L."/>
            <person name="Ma J."/>
        </authorList>
    </citation>
    <scope>NUCLEOTIDE SEQUENCE [LARGE SCALE GENOMIC DNA]</scope>
    <source>
        <strain evidence="2">NBRC 3267</strain>
    </source>
</reference>
<organism evidence="1 2">
    <name type="scientific">Gluconobacter cerinus</name>
    <dbReference type="NCBI Taxonomy" id="38307"/>
    <lineage>
        <taxon>Bacteria</taxon>
        <taxon>Pseudomonadati</taxon>
        <taxon>Pseudomonadota</taxon>
        <taxon>Alphaproteobacteria</taxon>
        <taxon>Acetobacterales</taxon>
        <taxon>Acetobacteraceae</taxon>
        <taxon>Gluconobacter</taxon>
    </lineage>
</organism>
<proteinExistence type="predicted"/>
<gene>
    <name evidence="1" type="ORF">GCM10007867_31350</name>
</gene>
<keyword evidence="2" id="KW-1185">Reference proteome</keyword>
<protein>
    <submittedName>
        <fullName evidence="1">Uncharacterized protein</fullName>
    </submittedName>
</protein>
<dbReference type="Proteomes" id="UP001156614">
    <property type="component" value="Unassembled WGS sequence"/>
</dbReference>
<comment type="caution">
    <text evidence="1">The sequence shown here is derived from an EMBL/GenBank/DDBJ whole genome shotgun (WGS) entry which is preliminary data.</text>
</comment>
<sequence>MRLAGFNLQPTGLYVDGVTNGGLEFRSDTGLFAFKQTTQEAKNIGTVTPSMMMGSVGSSSHYGQLGWYASEDGPQNGSFHLGLLSSQTPSLAYNVDPLCRSTDVQHEEYACTQAGQLVFDPAGYMNGIALGIGQGVNFNPGLIVDSNANVTIPKTMTISQDARVQGTMVVGGKGGSIGIVSSDNKRTSYLTTDSNGNLFMVPDRANSGGGFRNYTFAYNNLPTAAQGTQFYCSDCYSQLRPASNTDLGLIVTWNGSQWIDGVGMRVQH</sequence>
<evidence type="ECO:0000313" key="2">
    <source>
        <dbReference type="Proteomes" id="UP001156614"/>
    </source>
</evidence>
<accession>A0AAV5NJX0</accession>
<evidence type="ECO:0000313" key="1">
    <source>
        <dbReference type="EMBL" id="GLQ64288.1"/>
    </source>
</evidence>
<dbReference type="EMBL" id="BSNU01000013">
    <property type="protein sequence ID" value="GLQ64288.1"/>
    <property type="molecule type" value="Genomic_DNA"/>
</dbReference>